<dbReference type="CDD" id="cd03801">
    <property type="entry name" value="GT4_PimA-like"/>
    <property type="match status" value="1"/>
</dbReference>
<keyword evidence="2" id="KW-0808">Transferase</keyword>
<dbReference type="OrthoDB" id="9802524at2"/>
<dbReference type="SUPFAM" id="SSF53756">
    <property type="entry name" value="UDP-Glycosyltransferase/glycogen phosphorylase"/>
    <property type="match status" value="1"/>
</dbReference>
<dbReference type="PANTHER" id="PTHR12526:SF635">
    <property type="entry name" value="GLYCOSYL TRANSFERASE GROUP 1"/>
    <property type="match status" value="1"/>
</dbReference>
<dbReference type="Proteomes" id="UP000193450">
    <property type="component" value="Chromosome"/>
</dbReference>
<dbReference type="InterPro" id="IPR001296">
    <property type="entry name" value="Glyco_trans_1"/>
</dbReference>
<dbReference type="STRING" id="716816.BST96_13000"/>
<dbReference type="EMBL" id="CP019343">
    <property type="protein sequence ID" value="ARN74951.1"/>
    <property type="molecule type" value="Genomic_DNA"/>
</dbReference>
<evidence type="ECO:0000259" key="1">
    <source>
        <dbReference type="Pfam" id="PF00534"/>
    </source>
</evidence>
<name>A0A1X9NCS0_9GAMM</name>
<dbReference type="PANTHER" id="PTHR12526">
    <property type="entry name" value="GLYCOSYLTRANSFERASE"/>
    <property type="match status" value="1"/>
</dbReference>
<dbReference type="Pfam" id="PF00534">
    <property type="entry name" value="Glycos_transf_1"/>
    <property type="match status" value="1"/>
</dbReference>
<dbReference type="RefSeq" id="WP_085759118.1">
    <property type="nucleotide sequence ID" value="NZ_CP019343.1"/>
</dbReference>
<dbReference type="Gene3D" id="3.40.50.2000">
    <property type="entry name" value="Glycogen Phosphorylase B"/>
    <property type="match status" value="2"/>
</dbReference>
<dbReference type="AlphaFoldDB" id="A0A1X9NCS0"/>
<accession>A0A1X9NCS0</accession>
<proteinExistence type="predicted"/>
<dbReference type="GO" id="GO:0016757">
    <property type="term" value="F:glycosyltransferase activity"/>
    <property type="evidence" value="ECO:0007669"/>
    <property type="project" value="InterPro"/>
</dbReference>
<sequence>MNILILNTQVPFCYGGAEVLAEDLVAALLEQGHNAEIMTIPFKWYPQESLVNHILACKLLDIDSSVDKVIGLKFPAWLVNHPNKSYWILHQHRTAYDLWNTQFSDLNHMPDGKQVRNLIRREDTASLSQEKNIYTISNTVSERLLQYNGISSEALYPPPRNIEHFYCGEYNDYFYFPSRINPIKRQELVIEALAHTQEPVKIVFSGKADSDDYFQQLKQQASSLGVEHQITWLGHISEQEKFELYANALMVLFTPYQEDYGYITPEAMFSSKGVITLEDAGGAIEFVKDQQTGLVAKADAIDLAAKLDQAWSDRALAKQLGNHAKTMVEAMDINWAKVIEALL</sequence>
<dbReference type="GO" id="GO:1901135">
    <property type="term" value="P:carbohydrate derivative metabolic process"/>
    <property type="evidence" value="ECO:0007669"/>
    <property type="project" value="UniProtKB-ARBA"/>
</dbReference>
<evidence type="ECO:0000313" key="2">
    <source>
        <dbReference type="EMBL" id="ARN74951.1"/>
    </source>
</evidence>
<dbReference type="KEGG" id="osg:BST96_13000"/>
<keyword evidence="3" id="KW-1185">Reference proteome</keyword>
<gene>
    <name evidence="2" type="ORF">BST96_13000</name>
</gene>
<protein>
    <submittedName>
        <fullName evidence="2">Glycosyl transferase</fullName>
    </submittedName>
</protein>
<reference evidence="2 3" key="1">
    <citation type="submission" date="2016-11" db="EMBL/GenBank/DDBJ databases">
        <title>Trade-off between light-utilization and light-protection in marine flavobacteria.</title>
        <authorList>
            <person name="Kumagai Y."/>
        </authorList>
    </citation>
    <scope>NUCLEOTIDE SEQUENCE [LARGE SCALE GENOMIC DNA]</scope>
    <source>
        <strain evidence="2 3">NBRC 107125</strain>
    </source>
</reference>
<organism evidence="2 3">
    <name type="scientific">Oceanicoccus sagamiensis</name>
    <dbReference type="NCBI Taxonomy" id="716816"/>
    <lineage>
        <taxon>Bacteria</taxon>
        <taxon>Pseudomonadati</taxon>
        <taxon>Pseudomonadota</taxon>
        <taxon>Gammaproteobacteria</taxon>
        <taxon>Cellvibrionales</taxon>
        <taxon>Spongiibacteraceae</taxon>
        <taxon>Oceanicoccus</taxon>
    </lineage>
</organism>
<evidence type="ECO:0000313" key="3">
    <source>
        <dbReference type="Proteomes" id="UP000193450"/>
    </source>
</evidence>
<feature type="domain" description="Glycosyl transferase family 1" evidence="1">
    <location>
        <begin position="173"/>
        <end position="326"/>
    </location>
</feature>